<name>A0ABM0U668_CAMSA</name>
<feature type="compositionally biased region" description="Polar residues" evidence="7">
    <location>
        <begin position="294"/>
        <end position="313"/>
    </location>
</feature>
<keyword evidence="3" id="KW-0238">DNA-binding</keyword>
<dbReference type="InterPro" id="IPR016656">
    <property type="entry name" value="TFIIE-bsu"/>
</dbReference>
<evidence type="ECO:0000256" key="2">
    <source>
        <dbReference type="ARBA" id="ARBA00023015"/>
    </source>
</evidence>
<evidence type="ECO:0000256" key="3">
    <source>
        <dbReference type="ARBA" id="ARBA00023125"/>
    </source>
</evidence>
<keyword evidence="2" id="KW-0805">Transcription regulation</keyword>
<feature type="region of interest" description="Disordered" evidence="7">
    <location>
        <begin position="265"/>
        <end position="313"/>
    </location>
</feature>
<keyword evidence="5" id="KW-0539">Nucleus</keyword>
<keyword evidence="4" id="KW-0804">Transcription</keyword>
<evidence type="ECO:0000256" key="1">
    <source>
        <dbReference type="ARBA" id="ARBA00004123"/>
    </source>
</evidence>
<evidence type="ECO:0000256" key="7">
    <source>
        <dbReference type="SAM" id="MobiDB-lite"/>
    </source>
</evidence>
<reference evidence="10" key="2">
    <citation type="submission" date="2025-08" db="UniProtKB">
        <authorList>
            <consortium name="RefSeq"/>
        </authorList>
    </citation>
    <scope>IDENTIFICATION</scope>
    <source>
        <tissue evidence="10">Leaf</tissue>
    </source>
</reference>
<dbReference type="InterPro" id="IPR040501">
    <property type="entry name" value="TFA2_Winged_2"/>
</dbReference>
<evidence type="ECO:0000259" key="8">
    <source>
        <dbReference type="PROSITE" id="PS51351"/>
    </source>
</evidence>
<evidence type="ECO:0000256" key="6">
    <source>
        <dbReference type="ARBA" id="ARBA00025581"/>
    </source>
</evidence>
<comment type="subcellular location">
    <subcellularLocation>
        <location evidence="1">Nucleus</location>
    </subcellularLocation>
</comment>
<evidence type="ECO:0000256" key="4">
    <source>
        <dbReference type="ARBA" id="ARBA00023163"/>
    </source>
</evidence>
<dbReference type="RefSeq" id="XP_010436468.1">
    <property type="nucleotide sequence ID" value="XM_010438166.2"/>
</dbReference>
<dbReference type="GeneID" id="104720219"/>
<dbReference type="PROSITE" id="PS51351">
    <property type="entry name" value="TFIIE_BETA_C"/>
    <property type="match status" value="1"/>
</dbReference>
<gene>
    <name evidence="10" type="primary">LOC104720219</name>
</gene>
<evidence type="ECO:0000313" key="9">
    <source>
        <dbReference type="Proteomes" id="UP000694864"/>
    </source>
</evidence>
<dbReference type="InterPro" id="IPR003166">
    <property type="entry name" value="TFIIE_bsu_DNA-bd"/>
</dbReference>
<evidence type="ECO:0000256" key="5">
    <source>
        <dbReference type="ARBA" id="ARBA00023242"/>
    </source>
</evidence>
<dbReference type="PANTHER" id="PTHR12716:SF8">
    <property type="entry name" value="TRANSCRIPTION INITIATION FACTOR IIE SUBUNIT BETA"/>
    <property type="match status" value="1"/>
</dbReference>
<organism evidence="9 10">
    <name type="scientific">Camelina sativa</name>
    <name type="common">False flax</name>
    <name type="synonym">Myagrum sativum</name>
    <dbReference type="NCBI Taxonomy" id="90675"/>
    <lineage>
        <taxon>Eukaryota</taxon>
        <taxon>Viridiplantae</taxon>
        <taxon>Streptophyta</taxon>
        <taxon>Embryophyta</taxon>
        <taxon>Tracheophyta</taxon>
        <taxon>Spermatophyta</taxon>
        <taxon>Magnoliopsida</taxon>
        <taxon>eudicotyledons</taxon>
        <taxon>Gunneridae</taxon>
        <taxon>Pentapetalae</taxon>
        <taxon>rosids</taxon>
        <taxon>malvids</taxon>
        <taxon>Brassicales</taxon>
        <taxon>Brassicaceae</taxon>
        <taxon>Camelineae</taxon>
        <taxon>Camelina</taxon>
    </lineage>
</organism>
<reference evidence="9" key="1">
    <citation type="journal article" date="2014" name="Nat. Commun.">
        <title>The emerging biofuel crop Camelina sativa retains a highly undifferentiated hexaploid genome structure.</title>
        <authorList>
            <person name="Kagale S."/>
            <person name="Koh C."/>
            <person name="Nixon J."/>
            <person name="Bollina V."/>
            <person name="Clarke W.E."/>
            <person name="Tuteja R."/>
            <person name="Spillane C."/>
            <person name="Robinson S.J."/>
            <person name="Links M.G."/>
            <person name="Clarke C."/>
            <person name="Higgins E.E."/>
            <person name="Huebert T."/>
            <person name="Sharpe A.G."/>
            <person name="Parkin I.A."/>
        </authorList>
    </citation>
    <scope>NUCLEOTIDE SEQUENCE [LARGE SCALE GENOMIC DNA]</scope>
    <source>
        <strain evidence="9">cv. DH55</strain>
    </source>
</reference>
<sequence>MRIFPFLRGPPFILTFEGFDQIHQFRRTTNPKARLNLSFIIEKLIDQQKKKNQVFVFDFSPLPLPAAITQNKPDAAPVRFSDNTKQLQYINNIRNGAVGAQMKLVIDLLLKTRQAYTAEQINKECYVGMNANKAVFDSLRKNPRVHYDGRRFSYKARHDVKDKSQLRSLVYKYQNGIDVADLKDAYPNIMEDLQALAASGDIFWMTVYTVSKDSIAYPNEPIYPFKIDNELKAIFRDMDVPSDMLDVEKELRKIGLRPATNTAERRAAEQLHGVPNKPIDKKKKKQEISKRTKLTNSHMPELFNSINATSSRN</sequence>
<dbReference type="Pfam" id="PF18121">
    <property type="entry name" value="TFA2_Winged_2"/>
    <property type="match status" value="1"/>
</dbReference>
<keyword evidence="9" id="KW-1185">Reference proteome</keyword>
<feature type="domain" description="TFIIE beta" evidence="8">
    <location>
        <begin position="86"/>
        <end position="161"/>
    </location>
</feature>
<accession>A0ABM0U668</accession>
<comment type="function">
    <text evidence="6">Recruits TFIIH to the initiation complex and stimulates the RNA polymerase II C-terminal domain kinase and DNA-dependent ATPase activities of TFIIH. Both TFIIH and TFIIE are required for promoter clearance by RNA polymerase.</text>
</comment>
<dbReference type="Proteomes" id="UP000694864">
    <property type="component" value="Chromosome 10"/>
</dbReference>
<evidence type="ECO:0000313" key="10">
    <source>
        <dbReference type="RefSeq" id="XP_010436468.1"/>
    </source>
</evidence>
<proteinExistence type="predicted"/>
<protein>
    <submittedName>
        <fullName evidence="10">Uncharacterized protein LOC104720219</fullName>
    </submittedName>
</protein>
<dbReference type="PANTHER" id="PTHR12716">
    <property type="entry name" value="TRANSCRIPTION INITIATION FACTOR IIE, BETA SUBUNIT"/>
    <property type="match status" value="1"/>
</dbReference>